<organism evidence="2">
    <name type="scientific">Ditylum brightwellii</name>
    <dbReference type="NCBI Taxonomy" id="49249"/>
    <lineage>
        <taxon>Eukaryota</taxon>
        <taxon>Sar</taxon>
        <taxon>Stramenopiles</taxon>
        <taxon>Ochrophyta</taxon>
        <taxon>Bacillariophyta</taxon>
        <taxon>Mediophyceae</taxon>
        <taxon>Lithodesmiophycidae</taxon>
        <taxon>Lithodesmiales</taxon>
        <taxon>Lithodesmiaceae</taxon>
        <taxon>Ditylum</taxon>
    </lineage>
</organism>
<feature type="chain" id="PRO_5030722323" evidence="1">
    <location>
        <begin position="23"/>
        <end position="257"/>
    </location>
</feature>
<sequence>MSITTIILLHITLFFLLPTTSAFSQTSSPPNNISPQDLQTIQNQLGYIPTNLLRISARTTSTSVPIAIQTYPLNGGSAHRNLKSSLRQNPFPTLYWLCHDEIHTALANLERLGYVKKLETQLLQDEKAVQAMWKSHDMYASERWNVLCQEDQDMLLGRTMETNKEYETSSSSFKSSTAILEMIQCSGISGSDLSNKEKLPSVKCLHAHYAHYRSCCSSSSPSSQKKKGELYDYQVCPNIIGKWTHDLLQEHYPDLIL</sequence>
<dbReference type="PANTHER" id="PTHR37163">
    <property type="entry name" value="CONSERVED PROTEIN"/>
    <property type="match status" value="1"/>
</dbReference>
<evidence type="ECO:0000256" key="1">
    <source>
        <dbReference type="SAM" id="SignalP"/>
    </source>
</evidence>
<reference evidence="2" key="1">
    <citation type="submission" date="2021-01" db="EMBL/GenBank/DDBJ databases">
        <authorList>
            <person name="Corre E."/>
            <person name="Pelletier E."/>
            <person name="Niang G."/>
            <person name="Scheremetjew M."/>
            <person name="Finn R."/>
            <person name="Kale V."/>
            <person name="Holt S."/>
            <person name="Cochrane G."/>
            <person name="Meng A."/>
            <person name="Brown T."/>
            <person name="Cohen L."/>
        </authorList>
    </citation>
    <scope>NUCLEOTIDE SEQUENCE</scope>
    <source>
        <strain evidence="2">Pop2</strain>
    </source>
</reference>
<accession>A0A7S2A1Z8</accession>
<dbReference type="PANTHER" id="PTHR37163:SF1">
    <property type="entry name" value="DUF501 DOMAIN-CONTAINING PROTEIN"/>
    <property type="match status" value="1"/>
</dbReference>
<feature type="signal peptide" evidence="1">
    <location>
        <begin position="1"/>
        <end position="22"/>
    </location>
</feature>
<evidence type="ECO:0000313" key="2">
    <source>
        <dbReference type="EMBL" id="CAD9355401.1"/>
    </source>
</evidence>
<gene>
    <name evidence="2" type="ORF">DBRI1063_LOCUS23976</name>
</gene>
<dbReference type="Pfam" id="PF04417">
    <property type="entry name" value="DUF501"/>
    <property type="match status" value="1"/>
</dbReference>
<proteinExistence type="predicted"/>
<name>A0A7S2A1Z8_9STRA</name>
<protein>
    <submittedName>
        <fullName evidence="2">Uncharacterized protein</fullName>
    </submittedName>
</protein>
<dbReference type="EMBL" id="HBGN01037399">
    <property type="protein sequence ID" value="CAD9355401.1"/>
    <property type="molecule type" value="Transcribed_RNA"/>
</dbReference>
<dbReference type="InterPro" id="IPR007511">
    <property type="entry name" value="DUF501"/>
</dbReference>
<keyword evidence="1" id="KW-0732">Signal</keyword>
<dbReference type="AlphaFoldDB" id="A0A7S2A1Z8"/>